<dbReference type="Gene3D" id="1.10.10.10">
    <property type="entry name" value="Winged helix-like DNA-binding domain superfamily/Winged helix DNA-binding domain"/>
    <property type="match status" value="1"/>
</dbReference>
<dbReference type="SUPFAM" id="SSF46785">
    <property type="entry name" value="Winged helix' DNA-binding domain"/>
    <property type="match status" value="1"/>
</dbReference>
<evidence type="ECO:0000313" key="5">
    <source>
        <dbReference type="EMBL" id="PRY67871.1"/>
    </source>
</evidence>
<dbReference type="PANTHER" id="PTHR38445">
    <property type="entry name" value="HTH-TYPE TRANSCRIPTIONAL REPRESSOR YTRA"/>
    <property type="match status" value="1"/>
</dbReference>
<dbReference type="EMBL" id="PVTL01000005">
    <property type="protein sequence ID" value="PRY67871.1"/>
    <property type="molecule type" value="Genomic_DNA"/>
</dbReference>
<dbReference type="Proteomes" id="UP000237983">
    <property type="component" value="Unassembled WGS sequence"/>
</dbReference>
<keyword evidence="2" id="KW-0238">DNA-binding</keyword>
<evidence type="ECO:0000256" key="2">
    <source>
        <dbReference type="ARBA" id="ARBA00023125"/>
    </source>
</evidence>
<evidence type="ECO:0000256" key="3">
    <source>
        <dbReference type="ARBA" id="ARBA00023163"/>
    </source>
</evidence>
<dbReference type="RefSeq" id="WP_106212398.1">
    <property type="nucleotide sequence ID" value="NZ_PVTL01000005.1"/>
</dbReference>
<dbReference type="Pfam" id="PF00392">
    <property type="entry name" value="GntR"/>
    <property type="match status" value="1"/>
</dbReference>
<dbReference type="OrthoDB" id="4307011at2"/>
<proteinExistence type="predicted"/>
<comment type="caution">
    <text evidence="5">The sequence shown here is derived from an EMBL/GenBank/DDBJ whole genome shotgun (WGS) entry which is preliminary data.</text>
</comment>
<keyword evidence="3" id="KW-0804">Transcription</keyword>
<dbReference type="GO" id="GO:0003677">
    <property type="term" value="F:DNA binding"/>
    <property type="evidence" value="ECO:0007669"/>
    <property type="project" value="UniProtKB-KW"/>
</dbReference>
<reference evidence="5 6" key="1">
    <citation type="submission" date="2018-03" db="EMBL/GenBank/DDBJ databases">
        <title>Genomic Encyclopedia of Type Strains, Phase III (KMG-III): the genomes of soil and plant-associated and newly described type strains.</title>
        <authorList>
            <person name="Whitman W."/>
        </authorList>
    </citation>
    <scope>NUCLEOTIDE SEQUENCE [LARGE SCALE GENOMIC DNA]</scope>
    <source>
        <strain evidence="5 6">CGMCC 1.12484</strain>
    </source>
</reference>
<gene>
    <name evidence="5" type="ORF">B0I08_10532</name>
</gene>
<evidence type="ECO:0000256" key="1">
    <source>
        <dbReference type="ARBA" id="ARBA00023015"/>
    </source>
</evidence>
<dbReference type="SMART" id="SM00345">
    <property type="entry name" value="HTH_GNTR"/>
    <property type="match status" value="1"/>
</dbReference>
<dbReference type="PROSITE" id="PS50949">
    <property type="entry name" value="HTH_GNTR"/>
    <property type="match status" value="1"/>
</dbReference>
<dbReference type="CDD" id="cd07377">
    <property type="entry name" value="WHTH_GntR"/>
    <property type="match status" value="1"/>
</dbReference>
<feature type="domain" description="HTH gntR-type" evidence="4">
    <location>
        <begin position="11"/>
        <end position="79"/>
    </location>
</feature>
<keyword evidence="1" id="KW-0805">Transcription regulation</keyword>
<keyword evidence="6" id="KW-1185">Reference proteome</keyword>
<dbReference type="PANTHER" id="PTHR38445:SF9">
    <property type="entry name" value="HTH-TYPE TRANSCRIPTIONAL REPRESSOR YTRA"/>
    <property type="match status" value="1"/>
</dbReference>
<dbReference type="InterPro" id="IPR000524">
    <property type="entry name" value="Tscrpt_reg_HTH_GntR"/>
</dbReference>
<organism evidence="5 6">
    <name type="scientific">Glaciihabitans tibetensis</name>
    <dbReference type="NCBI Taxonomy" id="1266600"/>
    <lineage>
        <taxon>Bacteria</taxon>
        <taxon>Bacillati</taxon>
        <taxon>Actinomycetota</taxon>
        <taxon>Actinomycetes</taxon>
        <taxon>Micrococcales</taxon>
        <taxon>Microbacteriaceae</taxon>
        <taxon>Glaciihabitans</taxon>
    </lineage>
</organism>
<dbReference type="InterPro" id="IPR036390">
    <property type="entry name" value="WH_DNA-bd_sf"/>
</dbReference>
<dbReference type="AlphaFoldDB" id="A0A2T0VCH4"/>
<dbReference type="GO" id="GO:0003700">
    <property type="term" value="F:DNA-binding transcription factor activity"/>
    <property type="evidence" value="ECO:0007669"/>
    <property type="project" value="InterPro"/>
</dbReference>
<protein>
    <submittedName>
        <fullName evidence="5">GntR family transcriptional regulator</fullName>
    </submittedName>
</protein>
<accession>A0A2T0VCH4</accession>
<evidence type="ECO:0000313" key="6">
    <source>
        <dbReference type="Proteomes" id="UP000237983"/>
    </source>
</evidence>
<sequence>MALSLDPNSTVPPFEQLRVQLVAQIADGSLLAGTRLPTVRGLADELNIAPNTVLRAYRELEADGFLESRGRNGTFVNARADVAEQQAQLAARAYADRVQQLGISPAAALAYVTTALK</sequence>
<name>A0A2T0VCH4_9MICO</name>
<dbReference type="InterPro" id="IPR036388">
    <property type="entry name" value="WH-like_DNA-bd_sf"/>
</dbReference>
<evidence type="ECO:0000259" key="4">
    <source>
        <dbReference type="PROSITE" id="PS50949"/>
    </source>
</evidence>